<evidence type="ECO:0000256" key="2">
    <source>
        <dbReference type="SAM" id="MobiDB-lite"/>
    </source>
</evidence>
<evidence type="ECO:0000256" key="1">
    <source>
        <dbReference type="SAM" id="Coils"/>
    </source>
</evidence>
<feature type="region of interest" description="Disordered" evidence="2">
    <location>
        <begin position="297"/>
        <end position="322"/>
    </location>
</feature>
<comment type="caution">
    <text evidence="3">The sequence shown here is derived from an EMBL/GenBank/DDBJ whole genome shotgun (WGS) entry which is preliminary data.</text>
</comment>
<feature type="region of interest" description="Disordered" evidence="2">
    <location>
        <begin position="379"/>
        <end position="407"/>
    </location>
</feature>
<proteinExistence type="predicted"/>
<evidence type="ECO:0000313" key="3">
    <source>
        <dbReference type="EMBL" id="KAF7630872.1"/>
    </source>
</evidence>
<accession>A0A8S9ZEH7</accession>
<dbReference type="Proteomes" id="UP000605970">
    <property type="component" value="Unassembled WGS sequence"/>
</dbReference>
<keyword evidence="1" id="KW-0175">Coiled coil</keyword>
<keyword evidence="4" id="KW-1185">Reference proteome</keyword>
<feature type="coiled-coil region" evidence="1">
    <location>
        <begin position="133"/>
        <end position="182"/>
    </location>
</feature>
<feature type="region of interest" description="Disordered" evidence="2">
    <location>
        <begin position="73"/>
        <end position="104"/>
    </location>
</feature>
<evidence type="ECO:0000313" key="4">
    <source>
        <dbReference type="Proteomes" id="UP000605970"/>
    </source>
</evidence>
<dbReference type="EMBL" id="JABEBT010000127">
    <property type="protein sequence ID" value="KAF7630872.1"/>
    <property type="molecule type" value="Genomic_DNA"/>
</dbReference>
<sequence>MYSSKHTEELLKCSKIINENISNEKLEKIKDEINYIKTPSPPIPSSPKINLIVPPNSVRSENEEINELELTKIPSLESPLSNYEEENYEKKKEEEEEEKSKINKGNGEKIKKNEEIEIQQIEITLTESSPKIIKKLNKNKEEKEKEEEECSLQLFIHKDSLENENKLKKEEKEEDNESEEEEIILTPSTGEGCIDSICSINATNGETPTKLEIIDNNNDYDDNDNEKRRVSSVLSRELINSVIELALENNEEIINENNDKIKINNKQKNLFQLELDKKVLVKQKEIEEENNLINNNNSFNNNSISGQSSPTTTTTINSNNTTNNNYFRDIHVRTSLNDPLLPFKQLAYTSFEPEKQEIIRKEINIFGRQKSAHFYIEKEQVPKQQEDQPKRKNTPHPITRQSSLNQPENENIIINNNKKYSRSEIIRQTRSFGSSDMQKNLNKNSSIWSKIIQINLKEPTPGSLAAIRLSLSSSITSTPNISPINYSPPNGLEKINNNKQLKEINNNNNLIHGKDGILPKNVGHFYRIWGSAQAQNAIKITEKQLIEKNNNNINLNSNE</sequence>
<organism evidence="3 4">
    <name type="scientific">Meloidogyne graminicola</name>
    <dbReference type="NCBI Taxonomy" id="189291"/>
    <lineage>
        <taxon>Eukaryota</taxon>
        <taxon>Metazoa</taxon>
        <taxon>Ecdysozoa</taxon>
        <taxon>Nematoda</taxon>
        <taxon>Chromadorea</taxon>
        <taxon>Rhabditida</taxon>
        <taxon>Tylenchina</taxon>
        <taxon>Tylenchomorpha</taxon>
        <taxon>Tylenchoidea</taxon>
        <taxon>Meloidogynidae</taxon>
        <taxon>Meloidogyninae</taxon>
        <taxon>Meloidogyne</taxon>
    </lineage>
</organism>
<reference evidence="3" key="1">
    <citation type="journal article" date="2020" name="Ecol. Evol.">
        <title>Genome structure and content of the rice root-knot nematode (Meloidogyne graminicola).</title>
        <authorList>
            <person name="Phan N.T."/>
            <person name="Danchin E.G.J."/>
            <person name="Klopp C."/>
            <person name="Perfus-Barbeoch L."/>
            <person name="Kozlowski D.K."/>
            <person name="Koutsovoulos G.D."/>
            <person name="Lopez-Roques C."/>
            <person name="Bouchez O."/>
            <person name="Zahm M."/>
            <person name="Besnard G."/>
            <person name="Bellafiore S."/>
        </authorList>
    </citation>
    <scope>NUCLEOTIDE SEQUENCE</scope>
    <source>
        <strain evidence="3">VN-18</strain>
    </source>
</reference>
<feature type="compositionally biased region" description="Basic and acidic residues" evidence="2">
    <location>
        <begin position="88"/>
        <end position="104"/>
    </location>
</feature>
<protein>
    <submittedName>
        <fullName evidence="3">Uncharacterized protein</fullName>
    </submittedName>
</protein>
<name>A0A8S9ZEH7_9BILA</name>
<dbReference type="OrthoDB" id="5907385at2759"/>
<gene>
    <name evidence="3" type="ORF">Mgra_00008885</name>
</gene>
<feature type="compositionally biased region" description="Basic and acidic residues" evidence="2">
    <location>
        <begin position="379"/>
        <end position="390"/>
    </location>
</feature>
<dbReference type="AlphaFoldDB" id="A0A8S9ZEH7"/>